<dbReference type="PANTHER" id="PTHR33383:SF1">
    <property type="entry name" value="MEMBRANE PROTEIN INSERTION EFFICIENCY FACTOR-RELATED"/>
    <property type="match status" value="1"/>
</dbReference>
<comment type="similarity">
    <text evidence="1">Belongs to the UPF0161 family.</text>
</comment>
<dbReference type="SMART" id="SM01234">
    <property type="entry name" value="Haemolytic"/>
    <property type="match status" value="1"/>
</dbReference>
<protein>
    <recommendedName>
        <fullName evidence="1">Putative membrane protein insertion efficiency factor</fullName>
    </recommendedName>
</protein>
<accession>A0ABT5FGH8</accession>
<dbReference type="EMBL" id="JAQOMS010000002">
    <property type="protein sequence ID" value="MDC2889851.1"/>
    <property type="molecule type" value="Genomic_DNA"/>
</dbReference>
<keyword evidence="1" id="KW-0472">Membrane</keyword>
<feature type="region of interest" description="Disordered" evidence="2">
    <location>
        <begin position="60"/>
        <end position="79"/>
    </location>
</feature>
<reference evidence="3 4" key="1">
    <citation type="submission" date="2023-01" db="EMBL/GenBank/DDBJ databases">
        <title>Psychrosphaera sp. nov., isolated from marine algae.</title>
        <authorList>
            <person name="Bayburt H."/>
            <person name="Choi B.J."/>
            <person name="Kim J.M."/>
            <person name="Choi D.G."/>
            <person name="Jeon C.O."/>
        </authorList>
    </citation>
    <scope>NUCLEOTIDE SEQUENCE [LARGE SCALE GENOMIC DNA]</scope>
    <source>
        <strain evidence="3 4">G1-22</strain>
    </source>
</reference>
<evidence type="ECO:0000256" key="1">
    <source>
        <dbReference type="HAMAP-Rule" id="MF_00386"/>
    </source>
</evidence>
<evidence type="ECO:0000313" key="4">
    <source>
        <dbReference type="Proteomes" id="UP001528411"/>
    </source>
</evidence>
<keyword evidence="4" id="KW-1185">Reference proteome</keyword>
<evidence type="ECO:0000313" key="3">
    <source>
        <dbReference type="EMBL" id="MDC2889851.1"/>
    </source>
</evidence>
<gene>
    <name evidence="3" type="primary">yidD</name>
    <name evidence="3" type="ORF">PN838_15075</name>
</gene>
<evidence type="ECO:0000256" key="2">
    <source>
        <dbReference type="SAM" id="MobiDB-lite"/>
    </source>
</evidence>
<dbReference type="PANTHER" id="PTHR33383">
    <property type="entry name" value="MEMBRANE PROTEIN INSERTION EFFICIENCY FACTOR-RELATED"/>
    <property type="match status" value="1"/>
</dbReference>
<comment type="function">
    <text evidence="1">Could be involved in insertion of integral membrane proteins into the membrane.</text>
</comment>
<dbReference type="InterPro" id="IPR002696">
    <property type="entry name" value="Membr_insert_effic_factor_YidD"/>
</dbReference>
<dbReference type="Proteomes" id="UP001528411">
    <property type="component" value="Unassembled WGS sequence"/>
</dbReference>
<organism evidence="3 4">
    <name type="scientific">Psychrosphaera algicola</name>
    <dbReference type="NCBI Taxonomy" id="3023714"/>
    <lineage>
        <taxon>Bacteria</taxon>
        <taxon>Pseudomonadati</taxon>
        <taxon>Pseudomonadota</taxon>
        <taxon>Gammaproteobacteria</taxon>
        <taxon>Alteromonadales</taxon>
        <taxon>Pseudoalteromonadaceae</taxon>
        <taxon>Psychrosphaera</taxon>
    </lineage>
</organism>
<comment type="subcellular location">
    <subcellularLocation>
        <location evidence="1">Cell membrane</location>
        <topology evidence="1">Peripheral membrane protein</topology>
        <orientation evidence="1">Cytoplasmic side</orientation>
    </subcellularLocation>
</comment>
<sequence>MRTILKALIRFYQTAISPWFGAKCRFYPSCSNYALEAIEIHGASKGTWLSIKRILKCQPLTEGGFDPVPNSSKSNKDKE</sequence>
<keyword evidence="1" id="KW-1003">Cell membrane</keyword>
<dbReference type="NCBIfam" id="TIGR00278">
    <property type="entry name" value="membrane protein insertion efficiency factor YidD"/>
    <property type="match status" value="1"/>
</dbReference>
<dbReference type="Pfam" id="PF01809">
    <property type="entry name" value="YidD"/>
    <property type="match status" value="1"/>
</dbReference>
<name>A0ABT5FGH8_9GAMM</name>
<dbReference type="HAMAP" id="MF_00386">
    <property type="entry name" value="UPF0161_YidD"/>
    <property type="match status" value="1"/>
</dbReference>
<dbReference type="RefSeq" id="WP_215964549.1">
    <property type="nucleotide sequence ID" value="NZ_JAQOMS010000002.1"/>
</dbReference>
<comment type="caution">
    <text evidence="3">The sequence shown here is derived from an EMBL/GenBank/DDBJ whole genome shotgun (WGS) entry which is preliminary data.</text>
</comment>
<proteinExistence type="inferred from homology"/>